<dbReference type="SUPFAM" id="SSF48264">
    <property type="entry name" value="Cytochrome P450"/>
    <property type="match status" value="1"/>
</dbReference>
<reference evidence="4 5" key="1">
    <citation type="submission" date="2016-12" db="EMBL/GenBank/DDBJ databases">
        <authorList>
            <person name="Song W.-J."/>
            <person name="Kurnit D.M."/>
        </authorList>
    </citation>
    <scope>NUCLEOTIDE SEQUENCE [LARGE SCALE GENOMIC DNA]</scope>
    <source>
        <strain evidence="4 5">175</strain>
    </source>
</reference>
<dbReference type="STRING" id="1760988.SAMN02949497_4276"/>
<dbReference type="GO" id="GO:0020037">
    <property type="term" value="F:heme binding"/>
    <property type="evidence" value="ECO:0007669"/>
    <property type="project" value="InterPro"/>
</dbReference>
<dbReference type="RefSeq" id="WP_085215713.1">
    <property type="nucleotide sequence ID" value="NZ_FXAM01000001.1"/>
</dbReference>
<dbReference type="OrthoDB" id="9764248at2"/>
<dbReference type="GO" id="GO:0016705">
    <property type="term" value="F:oxidoreductase activity, acting on paired donors, with incorporation or reduction of molecular oxygen"/>
    <property type="evidence" value="ECO:0007669"/>
    <property type="project" value="InterPro"/>
</dbReference>
<dbReference type="Proteomes" id="UP000192923">
    <property type="component" value="Unassembled WGS sequence"/>
</dbReference>
<protein>
    <recommendedName>
        <fullName evidence="6">Cytochrome P450</fullName>
    </recommendedName>
</protein>
<keyword evidence="5" id="KW-1185">Reference proteome</keyword>
<evidence type="ECO:0000313" key="4">
    <source>
        <dbReference type="EMBL" id="SMF96862.1"/>
    </source>
</evidence>
<dbReference type="GO" id="GO:0005506">
    <property type="term" value="F:iron ion binding"/>
    <property type="evidence" value="ECO:0007669"/>
    <property type="project" value="InterPro"/>
</dbReference>
<comment type="similarity">
    <text evidence="2 3">Belongs to the cytochrome P450 family.</text>
</comment>
<evidence type="ECO:0000313" key="5">
    <source>
        <dbReference type="Proteomes" id="UP000192923"/>
    </source>
</evidence>
<dbReference type="Gene3D" id="1.10.630.10">
    <property type="entry name" value="Cytochrome P450"/>
    <property type="match status" value="1"/>
</dbReference>
<evidence type="ECO:0000256" key="2">
    <source>
        <dbReference type="ARBA" id="ARBA00010617"/>
    </source>
</evidence>
<dbReference type="PRINTS" id="PR00385">
    <property type="entry name" value="P450"/>
</dbReference>
<keyword evidence="3" id="KW-0560">Oxidoreductase</keyword>
<proteinExistence type="inferred from homology"/>
<dbReference type="Pfam" id="PF00067">
    <property type="entry name" value="p450"/>
    <property type="match status" value="1"/>
</dbReference>
<gene>
    <name evidence="4" type="ORF">SAMN02949497_4276</name>
</gene>
<dbReference type="PRINTS" id="PR00359">
    <property type="entry name" value="BP450"/>
</dbReference>
<dbReference type="InterPro" id="IPR017972">
    <property type="entry name" value="Cyt_P450_CS"/>
</dbReference>
<evidence type="ECO:0008006" key="6">
    <source>
        <dbReference type="Google" id="ProtNLM"/>
    </source>
</evidence>
<keyword evidence="3" id="KW-0503">Monooxygenase</keyword>
<dbReference type="PROSITE" id="PS00086">
    <property type="entry name" value="CYTOCHROME_P450"/>
    <property type="match status" value="1"/>
</dbReference>
<sequence>MPTLDPRQFNTLLPEFRADPYPLYRQARERFPIFWSEAESAWVLTRHADVQAVLGDPRFLNVELGRIVERMADALGQDLPELFALFDALPFFHNPPAHKSGRHFLARVLALRPLAAYKEEITAIVQRLLAPLDRDGGMDLAIDYAERLPPLFMGGLFGLGENDSLFLARTLSGVPAALDRGQPMRFYRQLNPRLVEAYELLREAFAQRRRVPRDDGLSLMLALGEAEDSLGENQLAARAVALFLVGFETTAALIGNGLNLLLAHPGQRQQIAAAPALLDAAVEETARLEPPIQQTSRYASEACPLAGREVEAGQRVLLLIGSANRDPAAYPEPDRFRLDRQGPPNLSFGSGRHACLGTQIAKLEAKLAYAGILDRPGLRVQGGPPEWWPCQNQRRLKSLPVALA</sequence>
<keyword evidence="3" id="KW-0349">Heme</keyword>
<keyword evidence="3" id="KW-0408">Iron</keyword>
<dbReference type="GO" id="GO:0004497">
    <property type="term" value="F:monooxygenase activity"/>
    <property type="evidence" value="ECO:0007669"/>
    <property type="project" value="UniProtKB-KW"/>
</dbReference>
<dbReference type="InterPro" id="IPR001128">
    <property type="entry name" value="Cyt_P450"/>
</dbReference>
<keyword evidence="3" id="KW-0479">Metal-binding</keyword>
<name>A0A1Y6D8X9_9GAMM</name>
<organism evidence="4 5">
    <name type="scientific">Methylomagnum ishizawai</name>
    <dbReference type="NCBI Taxonomy" id="1760988"/>
    <lineage>
        <taxon>Bacteria</taxon>
        <taxon>Pseudomonadati</taxon>
        <taxon>Pseudomonadota</taxon>
        <taxon>Gammaproteobacteria</taxon>
        <taxon>Methylococcales</taxon>
        <taxon>Methylococcaceae</taxon>
        <taxon>Methylomagnum</taxon>
    </lineage>
</organism>
<dbReference type="PANTHER" id="PTHR46696:SF1">
    <property type="entry name" value="CYTOCHROME P450 YJIB-RELATED"/>
    <property type="match status" value="1"/>
</dbReference>
<evidence type="ECO:0000256" key="1">
    <source>
        <dbReference type="ARBA" id="ARBA00001971"/>
    </source>
</evidence>
<dbReference type="InterPro" id="IPR002397">
    <property type="entry name" value="Cyt_P450_B"/>
</dbReference>
<dbReference type="InterPro" id="IPR036396">
    <property type="entry name" value="Cyt_P450_sf"/>
</dbReference>
<evidence type="ECO:0000256" key="3">
    <source>
        <dbReference type="RuleBase" id="RU000461"/>
    </source>
</evidence>
<dbReference type="AlphaFoldDB" id="A0A1Y6D8X9"/>
<accession>A0A1Y6D8X9</accession>
<comment type="cofactor">
    <cofactor evidence="1">
        <name>heme</name>
        <dbReference type="ChEBI" id="CHEBI:30413"/>
    </cofactor>
</comment>
<dbReference type="PANTHER" id="PTHR46696">
    <property type="entry name" value="P450, PUTATIVE (EUROFUNG)-RELATED"/>
    <property type="match status" value="1"/>
</dbReference>
<dbReference type="EMBL" id="FXAM01000001">
    <property type="protein sequence ID" value="SMF96862.1"/>
    <property type="molecule type" value="Genomic_DNA"/>
</dbReference>